<comment type="caution">
    <text evidence="3">The sequence shown here is derived from an EMBL/GenBank/DDBJ whole genome shotgun (WGS) entry which is preliminary data.</text>
</comment>
<protein>
    <submittedName>
        <fullName evidence="3">Uncharacterized protein</fullName>
    </submittedName>
</protein>
<dbReference type="RefSeq" id="WP_307202959.1">
    <property type="nucleotide sequence ID" value="NZ_JAUTAN010000001.1"/>
</dbReference>
<dbReference type="AlphaFoldDB" id="A0AAJ1U2E5"/>
<dbReference type="Proteomes" id="UP001239215">
    <property type="component" value="Unassembled WGS sequence"/>
</dbReference>
<name>A0AAJ1U2E5_9ACTN</name>
<reference evidence="3" key="1">
    <citation type="submission" date="2023-07" db="EMBL/GenBank/DDBJ databases">
        <title>Functional and genomic diversity of the sorghum phyllosphere microbiome.</title>
        <authorList>
            <person name="Shade A."/>
        </authorList>
    </citation>
    <scope>NUCLEOTIDE SEQUENCE</scope>
    <source>
        <strain evidence="3">SORGH_AS_1067</strain>
    </source>
</reference>
<organism evidence="3 4">
    <name type="scientific">Nocardioides zeae</name>
    <dbReference type="NCBI Taxonomy" id="1457234"/>
    <lineage>
        <taxon>Bacteria</taxon>
        <taxon>Bacillati</taxon>
        <taxon>Actinomycetota</taxon>
        <taxon>Actinomycetes</taxon>
        <taxon>Propionibacteriales</taxon>
        <taxon>Nocardioidaceae</taxon>
        <taxon>Nocardioides</taxon>
    </lineage>
</organism>
<keyword evidence="2" id="KW-0812">Transmembrane</keyword>
<evidence type="ECO:0000256" key="1">
    <source>
        <dbReference type="SAM" id="MobiDB-lite"/>
    </source>
</evidence>
<feature type="compositionally biased region" description="Acidic residues" evidence="1">
    <location>
        <begin position="308"/>
        <end position="317"/>
    </location>
</feature>
<evidence type="ECO:0000256" key="2">
    <source>
        <dbReference type="SAM" id="Phobius"/>
    </source>
</evidence>
<keyword evidence="2" id="KW-1133">Transmembrane helix</keyword>
<dbReference type="Pfam" id="PF19516">
    <property type="entry name" value="DUF6049"/>
    <property type="match status" value="2"/>
</dbReference>
<evidence type="ECO:0000313" key="4">
    <source>
        <dbReference type="Proteomes" id="UP001239215"/>
    </source>
</evidence>
<gene>
    <name evidence="3" type="ORF">QE405_003393</name>
</gene>
<feature type="region of interest" description="Disordered" evidence="1">
    <location>
        <begin position="278"/>
        <end position="330"/>
    </location>
</feature>
<feature type="transmembrane region" description="Helical" evidence="2">
    <location>
        <begin position="724"/>
        <end position="744"/>
    </location>
</feature>
<proteinExistence type="predicted"/>
<accession>A0AAJ1U2E5</accession>
<feature type="region of interest" description="Disordered" evidence="1">
    <location>
        <begin position="754"/>
        <end position="795"/>
    </location>
</feature>
<sequence length="795" mass="81264">MLDRDASPLRATTSPRLAALLLVLAVLLGPLSTLVAGPAGAVGPAAGPALADEETGTPLTVTIDGVTPDVGVLAPGTVVTVTGTVTNASDETWTDLQIFPVTSSAPLTTEAELEAAADSDPLSFIGERLLVDGLFDESVTRLAPGETRPYRLDLPIEQLQISGAPGVYWLGVHALGADGDGTRSGNAVGRARTFLPLLDRGRAADTAGRASVVVPLRAPVRYAADGSIADPEAWAVQLGDGGRLRRIADVIDPDSGAGPTSILLDPALLDVARRLAEGNPARSLAPTSDPEEEPEEEPDDPGSTGTDATEEPSDDATDPGSVGGDTGDLQVADGPLAAAAASWLEDVLAAATAGDLLVLPYGDVDLGAAALHDPVAYGRARLLADDALDRYGLEGTPAVAPRGEGLPTGVVDALEDDVVVLVGDGELGADAPEGLSAAAPHAEADGRQVVVVDDAVAEGGPAPGDRTSGVLLRQRLAATMVAGALADEEGATQERAVLLPALWNPGDAGTPTRGLTTGWLRSVPLTDLATAVDAEPVATGLADLATEVDPAQALPDDLFVLSRSLVTRGSRLDSILPETDAVRSQTERAAAAVLSYEHRGDLARVRSGVRDQIEQVQGLLASVTVEAPPTITLSGDDGDFNVRVVNGLDQPVVVELRGDESRRVTVAPSGPVEVPAGGSASVRMTVTMHRLGVYDVDVRVVDETGTALGGAVAVPVRSAAVSDIIWAIIIGATVLLVGATLWWYRGRPRRRISTPASVAAVSRPDDDADAQADAQADPQAPAPPPHGPTGSEEHA</sequence>
<feature type="compositionally biased region" description="Acidic residues" evidence="1">
    <location>
        <begin position="289"/>
        <end position="300"/>
    </location>
</feature>
<keyword evidence="2" id="KW-0472">Membrane</keyword>
<dbReference type="EMBL" id="JAUTAN010000001">
    <property type="protein sequence ID" value="MDQ1106109.1"/>
    <property type="molecule type" value="Genomic_DNA"/>
</dbReference>
<dbReference type="InterPro" id="IPR046112">
    <property type="entry name" value="DUF6049"/>
</dbReference>
<evidence type="ECO:0000313" key="3">
    <source>
        <dbReference type="EMBL" id="MDQ1106109.1"/>
    </source>
</evidence>